<dbReference type="Proteomes" id="UP000481153">
    <property type="component" value="Unassembled WGS sequence"/>
</dbReference>
<evidence type="ECO:0000313" key="2">
    <source>
        <dbReference type="Proteomes" id="UP000481153"/>
    </source>
</evidence>
<sequence>MFKKSFPSDTVSNGINKLDSLALPGYLHLIADVRGIKVFATATVKADAVAQVLQTSVDETVSLNRHLNAKRVKVPSSMKTMDLSLHSTRSFGHWRRSKTSHWITSRGLLNGNGKNAKRRSKLRSCITNDRGDRDSKCIAKDDAKAC</sequence>
<dbReference type="EMBL" id="VJMJ01000170">
    <property type="protein sequence ID" value="KAF0728964.1"/>
    <property type="molecule type" value="Genomic_DNA"/>
</dbReference>
<dbReference type="AlphaFoldDB" id="A0A6G0WNL3"/>
<comment type="caution">
    <text evidence="1">The sequence shown here is derived from an EMBL/GenBank/DDBJ whole genome shotgun (WGS) entry which is preliminary data.</text>
</comment>
<reference evidence="1 2" key="1">
    <citation type="submission" date="2019-07" db="EMBL/GenBank/DDBJ databases">
        <title>Genomics analysis of Aphanomyces spp. identifies a new class of oomycete effector associated with host adaptation.</title>
        <authorList>
            <person name="Gaulin E."/>
        </authorList>
    </citation>
    <scope>NUCLEOTIDE SEQUENCE [LARGE SCALE GENOMIC DNA]</scope>
    <source>
        <strain evidence="1 2">ATCC 201684</strain>
    </source>
</reference>
<name>A0A6G0WNL3_9STRA</name>
<protein>
    <submittedName>
        <fullName evidence="1">Uncharacterized protein</fullName>
    </submittedName>
</protein>
<organism evidence="1 2">
    <name type="scientific">Aphanomyces euteiches</name>
    <dbReference type="NCBI Taxonomy" id="100861"/>
    <lineage>
        <taxon>Eukaryota</taxon>
        <taxon>Sar</taxon>
        <taxon>Stramenopiles</taxon>
        <taxon>Oomycota</taxon>
        <taxon>Saprolegniomycetes</taxon>
        <taxon>Saprolegniales</taxon>
        <taxon>Verrucalvaceae</taxon>
        <taxon>Aphanomyces</taxon>
    </lineage>
</organism>
<evidence type="ECO:0000313" key="1">
    <source>
        <dbReference type="EMBL" id="KAF0728964.1"/>
    </source>
</evidence>
<dbReference type="VEuPathDB" id="FungiDB:AeMF1_019418"/>
<accession>A0A6G0WNL3</accession>
<gene>
    <name evidence="1" type="ORF">Ae201684_013265</name>
</gene>
<keyword evidence="2" id="KW-1185">Reference proteome</keyword>
<proteinExistence type="predicted"/>